<dbReference type="OrthoDB" id="9794445at2"/>
<evidence type="ECO:0000256" key="2">
    <source>
        <dbReference type="ARBA" id="ARBA00022801"/>
    </source>
</evidence>
<dbReference type="AlphaFoldDB" id="A0A328ZJV8"/>
<protein>
    <submittedName>
        <fullName evidence="4">Acetyl esterase</fullName>
    </submittedName>
</protein>
<dbReference type="InterPro" id="IPR050300">
    <property type="entry name" value="GDXG_lipolytic_enzyme"/>
</dbReference>
<dbReference type="InterPro" id="IPR002168">
    <property type="entry name" value="Lipase_GDXG_HIS_AS"/>
</dbReference>
<dbReference type="EMBL" id="QLTA01000004">
    <property type="protein sequence ID" value="RAR85635.1"/>
    <property type="molecule type" value="Genomic_DNA"/>
</dbReference>
<dbReference type="SUPFAM" id="SSF53474">
    <property type="entry name" value="alpha/beta-Hydrolases"/>
    <property type="match status" value="1"/>
</dbReference>
<dbReference type="PANTHER" id="PTHR48081:SF8">
    <property type="entry name" value="ALPHA_BETA HYDROLASE FOLD-3 DOMAIN-CONTAINING PROTEIN-RELATED"/>
    <property type="match status" value="1"/>
</dbReference>
<comment type="similarity">
    <text evidence="1">Belongs to the 'GDXG' lipolytic enzyme family.</text>
</comment>
<dbReference type="RefSeq" id="WP_111875954.1">
    <property type="nucleotide sequence ID" value="NZ_CBCSGC010000172.1"/>
</dbReference>
<comment type="caution">
    <text evidence="4">The sequence shown here is derived from an EMBL/GenBank/DDBJ whole genome shotgun (WGS) entry which is preliminary data.</text>
</comment>
<dbReference type="GO" id="GO:0016787">
    <property type="term" value="F:hydrolase activity"/>
    <property type="evidence" value="ECO:0007669"/>
    <property type="project" value="UniProtKB-KW"/>
</dbReference>
<dbReference type="PROSITE" id="PS01173">
    <property type="entry name" value="LIPASE_GDXG_HIS"/>
    <property type="match status" value="1"/>
</dbReference>
<accession>A0A328ZJV8</accession>
<dbReference type="PANTHER" id="PTHR48081">
    <property type="entry name" value="AB HYDROLASE SUPERFAMILY PROTEIN C4A8.06C"/>
    <property type="match status" value="1"/>
</dbReference>
<dbReference type="InterPro" id="IPR013094">
    <property type="entry name" value="AB_hydrolase_3"/>
</dbReference>
<gene>
    <name evidence="4" type="ORF">AX018_100495</name>
</gene>
<dbReference type="Gene3D" id="3.40.50.1820">
    <property type="entry name" value="alpha/beta hydrolase"/>
    <property type="match status" value="1"/>
</dbReference>
<evidence type="ECO:0000313" key="5">
    <source>
        <dbReference type="Proteomes" id="UP000248856"/>
    </source>
</evidence>
<evidence type="ECO:0000256" key="1">
    <source>
        <dbReference type="ARBA" id="ARBA00010515"/>
    </source>
</evidence>
<reference evidence="4 5" key="1">
    <citation type="submission" date="2018-06" db="EMBL/GenBank/DDBJ databases">
        <title>Genomic Encyclopedia of Archaeal and Bacterial Type Strains, Phase II (KMG-II): from individual species to whole genera.</title>
        <authorList>
            <person name="Goeker M."/>
        </authorList>
    </citation>
    <scope>NUCLEOTIDE SEQUENCE [LARGE SCALE GENOMIC DNA]</scope>
    <source>
        <strain evidence="4 5">CFPB 3232</strain>
    </source>
</reference>
<keyword evidence="2" id="KW-0378">Hydrolase</keyword>
<dbReference type="FunFam" id="3.40.50.1820:FF:000089">
    <property type="entry name" value="Alpha/beta hydrolase"/>
    <property type="match status" value="1"/>
</dbReference>
<sequence length="318" mass="33837">MRGVIDRMHRARRAPMETVPVADARAAYELGAGVLEIPKPALARVEDLRIPARDGHGLPARLYAPREGGGALPALLYLHGGGFTVGSIATHDTLCRELARRAGCMVVSLDYRLAPEHRFPTAVEDTWDALAWIAAQAGRLGADPARLAVGGDSAGGTLAAVAAIQARDAGLPLALQMLFYPGCTAHQDTASHALYARGFVLEAQAITWFFGHYVTPAQRDDWRFAPLNADNVDGVAPAWIGLAECDPLVDEGVAYADKLRAAGVAVDLEIYRGVTHEFIKMGRAIPEARTAHVHAAAALRAAFGLPDPLTEEAAHAPR</sequence>
<dbReference type="Pfam" id="PF07859">
    <property type="entry name" value="Abhydrolase_3"/>
    <property type="match status" value="1"/>
</dbReference>
<evidence type="ECO:0000313" key="4">
    <source>
        <dbReference type="EMBL" id="RAR85635.1"/>
    </source>
</evidence>
<name>A0A328ZJV8_9BURK</name>
<dbReference type="InterPro" id="IPR029058">
    <property type="entry name" value="AB_hydrolase_fold"/>
</dbReference>
<evidence type="ECO:0000259" key="3">
    <source>
        <dbReference type="Pfam" id="PF07859"/>
    </source>
</evidence>
<dbReference type="Proteomes" id="UP000248856">
    <property type="component" value="Unassembled WGS sequence"/>
</dbReference>
<proteinExistence type="inferred from homology"/>
<feature type="domain" description="Alpha/beta hydrolase fold-3" evidence="3">
    <location>
        <begin position="75"/>
        <end position="279"/>
    </location>
</feature>
<organism evidence="4 5">
    <name type="scientific">Paracidovorax anthurii</name>
    <dbReference type="NCBI Taxonomy" id="78229"/>
    <lineage>
        <taxon>Bacteria</taxon>
        <taxon>Pseudomonadati</taxon>
        <taxon>Pseudomonadota</taxon>
        <taxon>Betaproteobacteria</taxon>
        <taxon>Burkholderiales</taxon>
        <taxon>Comamonadaceae</taxon>
        <taxon>Paracidovorax</taxon>
    </lineage>
</organism>
<keyword evidence="5" id="KW-1185">Reference proteome</keyword>